<protein>
    <recommendedName>
        <fullName evidence="2">Pyridoxal phosphate homeostasis protein</fullName>
        <shortName evidence="2">PLP homeostasis protein</shortName>
    </recommendedName>
</protein>
<evidence type="ECO:0000259" key="4">
    <source>
        <dbReference type="Pfam" id="PF01168"/>
    </source>
</evidence>
<dbReference type="Gene3D" id="3.10.490.10">
    <property type="entry name" value="Gamma-glutamyl cyclotransferase-like"/>
    <property type="match status" value="1"/>
</dbReference>
<sequence>MKDNNHLLFSYGTLQLEKVQIETYKRILKGKKDSLPNYKLDKLRIIDKDVLEKSGKEFHPIAIKTNSPNDLIEGTIFEISELELKETDKYEVNNYKRVLENFSSGQQAWVYVSSKEKPNSTISNNISKIRERIDNACKLSNRNPNEIKLLLATKTVCSERIKEALNCGETLIAENKVQEIKQKYNDLNTCSFEQHFIGHLQTNKIKEILKYNINCIQTIDRIRLAEKLDKRLSFEDKVIDVLIQVNTSNETSKFGIKPNEVIDFIKQVSLFKTLKIKGLMTIGLFSSDFEKVRKCFKLLKTIQQEVIEEQIPNVEMKELSMGMSGDLEIAIEEGATIIRTGTAIFGEREYPDSYYWNENE</sequence>
<dbReference type="AlphaFoldDB" id="A0A2I2M698"/>
<dbReference type="Pfam" id="PF06094">
    <property type="entry name" value="GGACT"/>
    <property type="match status" value="1"/>
</dbReference>
<evidence type="ECO:0000256" key="3">
    <source>
        <dbReference type="RuleBase" id="RU004514"/>
    </source>
</evidence>
<gene>
    <name evidence="6" type="ORF">TNO010_150024</name>
</gene>
<name>A0A2I2M698_9FLAO</name>
<evidence type="ECO:0000313" key="6">
    <source>
        <dbReference type="EMBL" id="SOU88076.1"/>
    </source>
</evidence>
<dbReference type="InterPro" id="IPR013024">
    <property type="entry name" value="GGCT-like"/>
</dbReference>
<dbReference type="Pfam" id="PF01168">
    <property type="entry name" value="Ala_racemase_N"/>
    <property type="match status" value="1"/>
</dbReference>
<feature type="domain" description="Gamma-glutamylcyclotransferase AIG2-like" evidence="5">
    <location>
        <begin position="8"/>
        <end position="116"/>
    </location>
</feature>
<keyword evidence="1 2" id="KW-0663">Pyridoxal phosphate</keyword>
<evidence type="ECO:0000256" key="2">
    <source>
        <dbReference type="HAMAP-Rule" id="MF_02087"/>
    </source>
</evidence>
<dbReference type="NCBIfam" id="TIGR00044">
    <property type="entry name" value="YggS family pyridoxal phosphate-dependent enzyme"/>
    <property type="match status" value="1"/>
</dbReference>
<dbReference type="PANTHER" id="PTHR10146">
    <property type="entry name" value="PROLINE SYNTHETASE CO-TRANSCRIBED BACTERIAL HOMOLOG PROTEIN"/>
    <property type="match status" value="1"/>
</dbReference>
<dbReference type="Proteomes" id="UP000490060">
    <property type="component" value="Unassembled WGS sequence"/>
</dbReference>
<comment type="function">
    <text evidence="2">Pyridoxal 5'-phosphate (PLP)-binding protein, which is involved in PLP homeostasis.</text>
</comment>
<dbReference type="SUPFAM" id="SSF110857">
    <property type="entry name" value="Gamma-glutamyl cyclotransferase-like"/>
    <property type="match status" value="1"/>
</dbReference>
<feature type="domain" description="Alanine racemase N-terminal" evidence="4">
    <location>
        <begin position="197"/>
        <end position="348"/>
    </location>
</feature>
<dbReference type="CDD" id="cd06661">
    <property type="entry name" value="GGCT_like"/>
    <property type="match status" value="1"/>
</dbReference>
<dbReference type="GO" id="GO:0030170">
    <property type="term" value="F:pyridoxal phosphate binding"/>
    <property type="evidence" value="ECO:0007669"/>
    <property type="project" value="UniProtKB-UniRule"/>
</dbReference>
<dbReference type="FunFam" id="3.20.20.10:FF:000018">
    <property type="entry name" value="Pyridoxal phosphate homeostasis protein"/>
    <property type="match status" value="1"/>
</dbReference>
<feature type="modified residue" description="N6-(pyridoxal phosphate)lysine" evidence="2">
    <location>
        <position position="154"/>
    </location>
</feature>
<dbReference type="SUPFAM" id="SSF51419">
    <property type="entry name" value="PLP-binding barrel"/>
    <property type="match status" value="1"/>
</dbReference>
<dbReference type="Gene3D" id="3.20.20.10">
    <property type="entry name" value="Alanine racemase"/>
    <property type="match status" value="1"/>
</dbReference>
<proteinExistence type="inferred from homology"/>
<reference evidence="6 7" key="1">
    <citation type="submission" date="2017-11" db="EMBL/GenBank/DDBJ databases">
        <authorList>
            <person name="Duchaud E."/>
        </authorList>
    </citation>
    <scope>NUCLEOTIDE SEQUENCE [LARGE SCALE GENOMIC DNA]</scope>
    <source>
        <strain evidence="6 7">TNO010</strain>
    </source>
</reference>
<evidence type="ECO:0000313" key="7">
    <source>
        <dbReference type="Proteomes" id="UP000490060"/>
    </source>
</evidence>
<dbReference type="HAMAP" id="MF_02087">
    <property type="entry name" value="PLP_homeostasis"/>
    <property type="match status" value="1"/>
</dbReference>
<organism evidence="6 7">
    <name type="scientific">Tenacibaculum finnmarkense genomovar ulcerans</name>
    <dbReference type="NCBI Taxonomy" id="2781388"/>
    <lineage>
        <taxon>Bacteria</taxon>
        <taxon>Pseudomonadati</taxon>
        <taxon>Bacteroidota</taxon>
        <taxon>Flavobacteriia</taxon>
        <taxon>Flavobacteriales</taxon>
        <taxon>Flavobacteriaceae</taxon>
        <taxon>Tenacibaculum</taxon>
        <taxon>Tenacibaculum finnmarkense</taxon>
    </lineage>
</organism>
<dbReference type="InterPro" id="IPR029066">
    <property type="entry name" value="PLP-binding_barrel"/>
</dbReference>
<dbReference type="CDD" id="cd00635">
    <property type="entry name" value="PLPDE_III_YBL036c_like"/>
    <property type="match status" value="1"/>
</dbReference>
<evidence type="ECO:0000259" key="5">
    <source>
        <dbReference type="Pfam" id="PF06094"/>
    </source>
</evidence>
<dbReference type="InterPro" id="IPR011078">
    <property type="entry name" value="PyrdxlP_homeostasis"/>
</dbReference>
<dbReference type="PANTHER" id="PTHR10146:SF14">
    <property type="entry name" value="PYRIDOXAL PHOSPHATE HOMEOSTASIS PROTEIN"/>
    <property type="match status" value="1"/>
</dbReference>
<accession>A0A2I2M698</accession>
<dbReference type="InterPro" id="IPR001608">
    <property type="entry name" value="Ala_racemase_N"/>
</dbReference>
<evidence type="ECO:0000256" key="1">
    <source>
        <dbReference type="ARBA" id="ARBA00022898"/>
    </source>
</evidence>
<dbReference type="InterPro" id="IPR036568">
    <property type="entry name" value="GGCT-like_sf"/>
</dbReference>
<comment type="similarity">
    <text evidence="2 3">Belongs to the pyridoxal phosphate-binding protein YggS/PROSC family.</text>
</comment>
<dbReference type="EMBL" id="OENE01000007">
    <property type="protein sequence ID" value="SOU88076.1"/>
    <property type="molecule type" value="Genomic_DNA"/>
</dbReference>
<dbReference type="InterPro" id="IPR009288">
    <property type="entry name" value="AIG2-like_dom"/>
</dbReference>